<organism evidence="6 7">
    <name type="scientific">Kribbella lupini</name>
    <dbReference type="NCBI Taxonomy" id="291602"/>
    <lineage>
        <taxon>Bacteria</taxon>
        <taxon>Bacillati</taxon>
        <taxon>Actinomycetota</taxon>
        <taxon>Actinomycetes</taxon>
        <taxon>Propionibacteriales</taxon>
        <taxon>Kribbellaceae</taxon>
        <taxon>Kribbella</taxon>
    </lineage>
</organism>
<accession>A0ABN2AMU0</accession>
<dbReference type="InterPro" id="IPR029016">
    <property type="entry name" value="GAF-like_dom_sf"/>
</dbReference>
<dbReference type="RefSeq" id="WP_344172794.1">
    <property type="nucleotide sequence ID" value="NZ_BAAANC010000001.1"/>
</dbReference>
<dbReference type="SMART" id="SM01012">
    <property type="entry name" value="ANTAR"/>
    <property type="match status" value="1"/>
</dbReference>
<dbReference type="InterPro" id="IPR036388">
    <property type="entry name" value="WH-like_DNA-bd_sf"/>
</dbReference>
<gene>
    <name evidence="6" type="ORF">GCM10009741_22510</name>
</gene>
<dbReference type="Gene3D" id="3.30.450.40">
    <property type="match status" value="1"/>
</dbReference>
<dbReference type="SUPFAM" id="SSF52172">
    <property type="entry name" value="CheY-like"/>
    <property type="match status" value="1"/>
</dbReference>
<evidence type="ECO:0000313" key="7">
    <source>
        <dbReference type="Proteomes" id="UP001500363"/>
    </source>
</evidence>
<evidence type="ECO:0000259" key="5">
    <source>
        <dbReference type="PROSITE" id="PS50921"/>
    </source>
</evidence>
<name>A0ABN2AMU0_9ACTN</name>
<dbReference type="InterPro" id="IPR012074">
    <property type="entry name" value="GAF_ANTAR"/>
</dbReference>
<protein>
    <submittedName>
        <fullName evidence="6">GAF and ANTAR domain-containing protein</fullName>
    </submittedName>
</protein>
<keyword evidence="3" id="KW-0805">Transcription regulation</keyword>
<dbReference type="InterPro" id="IPR003018">
    <property type="entry name" value="GAF"/>
</dbReference>
<dbReference type="Gene3D" id="1.10.10.10">
    <property type="entry name" value="Winged helix-like DNA-binding domain superfamily/Winged helix DNA-binding domain"/>
    <property type="match status" value="1"/>
</dbReference>
<comment type="caution">
    <text evidence="6">The sequence shown here is derived from an EMBL/GenBank/DDBJ whole genome shotgun (WGS) entry which is preliminary data.</text>
</comment>
<dbReference type="PROSITE" id="PS50921">
    <property type="entry name" value="ANTAR"/>
    <property type="match status" value="1"/>
</dbReference>
<proteinExistence type="predicted"/>
<dbReference type="InterPro" id="IPR011006">
    <property type="entry name" value="CheY-like_superfamily"/>
</dbReference>
<dbReference type="InterPro" id="IPR005561">
    <property type="entry name" value="ANTAR"/>
</dbReference>
<dbReference type="PIRSF" id="PIRSF036625">
    <property type="entry name" value="GAF_ANTAR"/>
    <property type="match status" value="1"/>
</dbReference>
<dbReference type="SUPFAM" id="SSF55781">
    <property type="entry name" value="GAF domain-like"/>
    <property type="match status" value="1"/>
</dbReference>
<keyword evidence="4" id="KW-0804">Transcription</keyword>
<evidence type="ECO:0000256" key="1">
    <source>
        <dbReference type="ARBA" id="ARBA00022679"/>
    </source>
</evidence>
<evidence type="ECO:0000256" key="4">
    <source>
        <dbReference type="ARBA" id="ARBA00023163"/>
    </source>
</evidence>
<feature type="domain" description="ANTAR" evidence="5">
    <location>
        <begin position="162"/>
        <end position="223"/>
    </location>
</feature>
<keyword evidence="2" id="KW-0418">Kinase</keyword>
<evidence type="ECO:0000256" key="2">
    <source>
        <dbReference type="ARBA" id="ARBA00022777"/>
    </source>
</evidence>
<reference evidence="6 7" key="1">
    <citation type="journal article" date="2019" name="Int. J. Syst. Evol. Microbiol.">
        <title>The Global Catalogue of Microorganisms (GCM) 10K type strain sequencing project: providing services to taxonomists for standard genome sequencing and annotation.</title>
        <authorList>
            <consortium name="The Broad Institute Genomics Platform"/>
            <consortium name="The Broad Institute Genome Sequencing Center for Infectious Disease"/>
            <person name="Wu L."/>
            <person name="Ma J."/>
        </authorList>
    </citation>
    <scope>NUCLEOTIDE SEQUENCE [LARGE SCALE GENOMIC DNA]</scope>
    <source>
        <strain evidence="6 7">JCM 14303</strain>
    </source>
</reference>
<keyword evidence="7" id="KW-1185">Reference proteome</keyword>
<dbReference type="Pfam" id="PF03861">
    <property type="entry name" value="ANTAR"/>
    <property type="match status" value="1"/>
</dbReference>
<dbReference type="EMBL" id="BAAANC010000001">
    <property type="protein sequence ID" value="GAA1521053.1"/>
    <property type="molecule type" value="Genomic_DNA"/>
</dbReference>
<dbReference type="Proteomes" id="UP001500363">
    <property type="component" value="Unassembled WGS sequence"/>
</dbReference>
<evidence type="ECO:0000256" key="3">
    <source>
        <dbReference type="ARBA" id="ARBA00023015"/>
    </source>
</evidence>
<evidence type="ECO:0000313" key="6">
    <source>
        <dbReference type="EMBL" id="GAA1521053.1"/>
    </source>
</evidence>
<keyword evidence="1" id="KW-0808">Transferase</keyword>
<sequence length="232" mass="24780">MSTAQSPSEPVHLFAALVSELHEEDTVAAVAATVADQGAAIMGDGAISIALGRRRRLVSEAASESGLLDVMSSQTDLCEGPALDVSEGASAVYCPDLAATELWPRWAAVAASHGWRSWFSVQLLDRGQNLFGVLSFAHPLADAVTPELADRMWTLSLHAAIALDRAQAQENLVRAAEAQGRVGLACGVLMERHNVTAEQAFNTLRRCSQDQQRKLRDVAADVLNDLQAGPKR</sequence>
<dbReference type="Pfam" id="PF13185">
    <property type="entry name" value="GAF_2"/>
    <property type="match status" value="1"/>
</dbReference>